<protein>
    <submittedName>
        <fullName evidence="2">Uncharacterized protein</fullName>
    </submittedName>
</protein>
<dbReference type="Proteomes" id="UP001314170">
    <property type="component" value="Unassembled WGS sequence"/>
</dbReference>
<evidence type="ECO:0000256" key="1">
    <source>
        <dbReference type="SAM" id="MobiDB-lite"/>
    </source>
</evidence>
<name>A0AAV1QNB9_9ROSI</name>
<sequence length="178" mass="19727">MLEGLCKSRATFMVENEETLSTKPIAQASTEKLDTKNDITTSSVNSTTSPSNGKLLNKKDLDVPVEHPSSLPAKEIEVVIEDHLIDDGQNIKSREVDIPIKTDKEKSPSITISSPTNKETILKSVNLKATKGRSLRSIKRSKANMKSILRNDRNKDEASSMRGLGLCKIESERRTYNT</sequence>
<proteinExistence type="predicted"/>
<accession>A0AAV1QNB9</accession>
<dbReference type="EMBL" id="CAWUPB010000071">
    <property type="protein sequence ID" value="CAK7323201.1"/>
    <property type="molecule type" value="Genomic_DNA"/>
</dbReference>
<reference evidence="2 3" key="1">
    <citation type="submission" date="2024-01" db="EMBL/GenBank/DDBJ databases">
        <authorList>
            <person name="Waweru B."/>
        </authorList>
    </citation>
    <scope>NUCLEOTIDE SEQUENCE [LARGE SCALE GENOMIC DNA]</scope>
</reference>
<organism evidence="2 3">
    <name type="scientific">Dovyalis caffra</name>
    <dbReference type="NCBI Taxonomy" id="77055"/>
    <lineage>
        <taxon>Eukaryota</taxon>
        <taxon>Viridiplantae</taxon>
        <taxon>Streptophyta</taxon>
        <taxon>Embryophyta</taxon>
        <taxon>Tracheophyta</taxon>
        <taxon>Spermatophyta</taxon>
        <taxon>Magnoliopsida</taxon>
        <taxon>eudicotyledons</taxon>
        <taxon>Gunneridae</taxon>
        <taxon>Pentapetalae</taxon>
        <taxon>rosids</taxon>
        <taxon>fabids</taxon>
        <taxon>Malpighiales</taxon>
        <taxon>Salicaceae</taxon>
        <taxon>Flacourtieae</taxon>
        <taxon>Dovyalis</taxon>
    </lineage>
</organism>
<gene>
    <name evidence="2" type="ORF">DCAF_LOCUS818</name>
</gene>
<keyword evidence="3" id="KW-1185">Reference proteome</keyword>
<evidence type="ECO:0000313" key="2">
    <source>
        <dbReference type="EMBL" id="CAK7323201.1"/>
    </source>
</evidence>
<evidence type="ECO:0000313" key="3">
    <source>
        <dbReference type="Proteomes" id="UP001314170"/>
    </source>
</evidence>
<comment type="caution">
    <text evidence="2">The sequence shown here is derived from an EMBL/GenBank/DDBJ whole genome shotgun (WGS) entry which is preliminary data.</text>
</comment>
<dbReference type="AlphaFoldDB" id="A0AAV1QNB9"/>
<feature type="compositionally biased region" description="Low complexity" evidence="1">
    <location>
        <begin position="40"/>
        <end position="52"/>
    </location>
</feature>
<feature type="region of interest" description="Disordered" evidence="1">
    <location>
        <begin position="23"/>
        <end position="58"/>
    </location>
</feature>